<evidence type="ECO:0000313" key="2">
    <source>
        <dbReference type="Proteomes" id="UP000182350"/>
    </source>
</evidence>
<dbReference type="Proteomes" id="UP000182350">
    <property type="component" value="Unassembled WGS sequence"/>
</dbReference>
<dbReference type="EMBL" id="FPJW01000007">
    <property type="protein sequence ID" value="SFX54968.1"/>
    <property type="molecule type" value="Genomic_DNA"/>
</dbReference>
<protein>
    <submittedName>
        <fullName evidence="1">Prepilin-type N-terminal cleavage/methylation domain-containing protein</fullName>
    </submittedName>
</protein>
<sequence length="249" mass="27500">MLMTHLTPRPRHSQHGFNLVELLLVSLLGGLILVAASQVYAALAQQQLRQQLSLQLDHQARLAELALIRDLAAASGVVAAGAASAGYPSGNQHSRQVNTSNGNGQSVSFHFQSATDSDWLLVQQPDTETHRLLSLWHRDQKSQGWGLSHQPAAAGSTIPSQTMIPEVELFRVRLQHTSGQWQRPGQVNDWSSIRGIQFALLLKSSQPLPGHQSTPFTLWQETLQPPQDQYLRILLVRSVHLQEVQHAAP</sequence>
<dbReference type="OrthoDB" id="6120870at2"/>
<keyword evidence="2" id="KW-1185">Reference proteome</keyword>
<organism evidence="1 2">
    <name type="scientific">Marinospirillum alkaliphilum DSM 21637</name>
    <dbReference type="NCBI Taxonomy" id="1122209"/>
    <lineage>
        <taxon>Bacteria</taxon>
        <taxon>Pseudomonadati</taxon>
        <taxon>Pseudomonadota</taxon>
        <taxon>Gammaproteobacteria</taxon>
        <taxon>Oceanospirillales</taxon>
        <taxon>Oceanospirillaceae</taxon>
        <taxon>Marinospirillum</taxon>
    </lineage>
</organism>
<gene>
    <name evidence="1" type="ORF">SAMN02745752_02039</name>
</gene>
<dbReference type="STRING" id="1122209.SAMN02745752_02039"/>
<name>A0A1K1XZC7_9GAMM</name>
<dbReference type="RefSeq" id="WP_072326357.1">
    <property type="nucleotide sequence ID" value="NZ_FPJW01000007.1"/>
</dbReference>
<accession>A0A1K1XZC7</accession>
<dbReference type="InterPro" id="IPR012902">
    <property type="entry name" value="N_methyl_site"/>
</dbReference>
<proteinExistence type="predicted"/>
<evidence type="ECO:0000313" key="1">
    <source>
        <dbReference type="EMBL" id="SFX54968.1"/>
    </source>
</evidence>
<reference evidence="1 2" key="1">
    <citation type="submission" date="2016-11" db="EMBL/GenBank/DDBJ databases">
        <authorList>
            <person name="Jaros S."/>
            <person name="Januszkiewicz K."/>
            <person name="Wedrychowicz H."/>
        </authorList>
    </citation>
    <scope>NUCLEOTIDE SEQUENCE [LARGE SCALE GENOMIC DNA]</scope>
    <source>
        <strain evidence="1 2">DSM 21637</strain>
    </source>
</reference>
<dbReference type="AlphaFoldDB" id="A0A1K1XZC7"/>
<dbReference type="NCBIfam" id="TIGR02532">
    <property type="entry name" value="IV_pilin_GFxxxE"/>
    <property type="match status" value="1"/>
</dbReference>